<evidence type="ECO:0008006" key="4">
    <source>
        <dbReference type="Google" id="ProtNLM"/>
    </source>
</evidence>
<reference evidence="2 3" key="1">
    <citation type="journal article" date="2019" name="Genome Biol. Evol.">
        <title>Insights into the evolution of the New World diploid cottons (Gossypium, subgenus Houzingenia) based on genome sequencing.</title>
        <authorList>
            <person name="Grover C.E."/>
            <person name="Arick M.A. 2nd"/>
            <person name="Thrash A."/>
            <person name="Conover J.L."/>
            <person name="Sanders W.S."/>
            <person name="Peterson D.G."/>
            <person name="Frelichowski J.E."/>
            <person name="Scheffler J.A."/>
            <person name="Scheffler B.E."/>
            <person name="Wendel J.F."/>
        </authorList>
    </citation>
    <scope>NUCLEOTIDE SEQUENCE [LARGE SCALE GENOMIC DNA]</scope>
    <source>
        <strain evidence="2">0</strain>
        <tissue evidence="2">Leaf</tissue>
    </source>
</reference>
<keyword evidence="3" id="KW-1185">Reference proteome</keyword>
<feature type="signal peptide" evidence="1">
    <location>
        <begin position="1"/>
        <end position="17"/>
    </location>
</feature>
<feature type="non-terminal residue" evidence="2">
    <location>
        <position position="81"/>
    </location>
</feature>
<organism evidence="2 3">
    <name type="scientific">Gossypium harknessii</name>
    <dbReference type="NCBI Taxonomy" id="34285"/>
    <lineage>
        <taxon>Eukaryota</taxon>
        <taxon>Viridiplantae</taxon>
        <taxon>Streptophyta</taxon>
        <taxon>Embryophyta</taxon>
        <taxon>Tracheophyta</taxon>
        <taxon>Spermatophyta</taxon>
        <taxon>Magnoliopsida</taxon>
        <taxon>eudicotyledons</taxon>
        <taxon>Gunneridae</taxon>
        <taxon>Pentapetalae</taxon>
        <taxon>rosids</taxon>
        <taxon>malvids</taxon>
        <taxon>Malvales</taxon>
        <taxon>Malvaceae</taxon>
        <taxon>Malvoideae</taxon>
        <taxon>Gossypium</taxon>
    </lineage>
</organism>
<accession>A0A7J9H8E2</accession>
<dbReference type="Proteomes" id="UP000593560">
    <property type="component" value="Unassembled WGS sequence"/>
</dbReference>
<keyword evidence="1" id="KW-0732">Signal</keyword>
<evidence type="ECO:0000313" key="3">
    <source>
        <dbReference type="Proteomes" id="UP000593560"/>
    </source>
</evidence>
<protein>
    <recommendedName>
        <fullName evidence="4">Secreted protein</fullName>
    </recommendedName>
</protein>
<name>A0A7J9H8E2_9ROSI</name>
<feature type="chain" id="PRO_5029529392" description="Secreted protein" evidence="1">
    <location>
        <begin position="18"/>
        <end position="81"/>
    </location>
</feature>
<comment type="caution">
    <text evidence="2">The sequence shown here is derived from an EMBL/GenBank/DDBJ whole genome shotgun (WGS) entry which is preliminary data.</text>
</comment>
<evidence type="ECO:0000313" key="2">
    <source>
        <dbReference type="EMBL" id="MBA0806106.1"/>
    </source>
</evidence>
<sequence length="81" mass="8832">MLLNSVYVLICSVACSTSPLVPLLFNPAALSSKVLLILKLPFAFARQSKLIFWASTLISHFPSACFLMSAQRKYPLASNVA</sequence>
<proteinExistence type="predicted"/>
<dbReference type="AlphaFoldDB" id="A0A7J9H8E2"/>
<evidence type="ECO:0000256" key="1">
    <source>
        <dbReference type="SAM" id="SignalP"/>
    </source>
</evidence>
<gene>
    <name evidence="2" type="ORF">Gohar_005576</name>
</gene>
<dbReference type="EMBL" id="JABFAD010000008">
    <property type="protein sequence ID" value="MBA0806106.1"/>
    <property type="molecule type" value="Genomic_DNA"/>
</dbReference>